<sequence length="177" mass="18510">MPPYGRGGAGNYEAVQRENEKVSHDLEANQGAADSATSSYLPPDIAEKGEAQYAHTGRGGAGNYYSPQDLSKTGNFDGAETSHILGDGTPAPSESVRPAAAPAFDGMSTAVGGPTPKTGRGGAGNYDFGINEAERKAARQHQDSDMKQQRLKEDVENGVKEQLAFPSKAKLPGGEPF</sequence>
<dbReference type="PANTHER" id="PTHR34693:SF1">
    <property type="entry name" value="PROTEIN PAR32"/>
    <property type="match status" value="1"/>
</dbReference>
<dbReference type="InterPro" id="IPR053203">
    <property type="entry name" value="Cisplatin_resist-associated"/>
</dbReference>
<dbReference type="PANTHER" id="PTHR34693">
    <property type="entry name" value="PROTEIN PAR32"/>
    <property type="match status" value="1"/>
</dbReference>
<evidence type="ECO:0000313" key="3">
    <source>
        <dbReference type="Proteomes" id="UP000803884"/>
    </source>
</evidence>
<dbReference type="GeneID" id="96001615"/>
<organism evidence="2 3">
    <name type="scientific">Cladosporium halotolerans</name>
    <dbReference type="NCBI Taxonomy" id="1052096"/>
    <lineage>
        <taxon>Eukaryota</taxon>
        <taxon>Fungi</taxon>
        <taxon>Dikarya</taxon>
        <taxon>Ascomycota</taxon>
        <taxon>Pezizomycotina</taxon>
        <taxon>Dothideomycetes</taxon>
        <taxon>Dothideomycetidae</taxon>
        <taxon>Cladosporiales</taxon>
        <taxon>Cladosporiaceae</taxon>
        <taxon>Cladosporium</taxon>
    </lineage>
</organism>
<reference evidence="2 3" key="1">
    <citation type="journal article" date="2020" name="Microbiol. Resour. Announc.">
        <title>Draft Genome Sequence of a Cladosporium Species Isolated from the Mesophotic Ascidian Didemnum maculosum.</title>
        <authorList>
            <person name="Gioti A."/>
            <person name="Siaperas R."/>
            <person name="Nikolaivits E."/>
            <person name="Le Goff G."/>
            <person name="Ouazzani J."/>
            <person name="Kotoulas G."/>
            <person name="Topakas E."/>
        </authorList>
    </citation>
    <scope>NUCLEOTIDE SEQUENCE [LARGE SCALE GENOMIC DNA]</scope>
    <source>
        <strain evidence="2 3">TM138-S3</strain>
    </source>
</reference>
<keyword evidence="3" id="KW-1185">Reference proteome</keyword>
<evidence type="ECO:0000256" key="1">
    <source>
        <dbReference type="SAM" id="MobiDB-lite"/>
    </source>
</evidence>
<evidence type="ECO:0000313" key="2">
    <source>
        <dbReference type="EMBL" id="KAL1590912.1"/>
    </source>
</evidence>
<feature type="compositionally biased region" description="Basic and acidic residues" evidence="1">
    <location>
        <begin position="132"/>
        <end position="159"/>
    </location>
</feature>
<proteinExistence type="predicted"/>
<name>A0AB34L3T7_9PEZI</name>
<feature type="compositionally biased region" description="Basic and acidic residues" evidence="1">
    <location>
        <begin position="15"/>
        <end position="27"/>
    </location>
</feature>
<comment type="caution">
    <text evidence="2">The sequence shown here is derived from an EMBL/GenBank/DDBJ whole genome shotgun (WGS) entry which is preliminary data.</text>
</comment>
<feature type="compositionally biased region" description="Polar residues" evidence="1">
    <location>
        <begin position="65"/>
        <end position="74"/>
    </location>
</feature>
<dbReference type="Proteomes" id="UP000803884">
    <property type="component" value="Unassembled WGS sequence"/>
</dbReference>
<dbReference type="RefSeq" id="XP_069234017.1">
    <property type="nucleotide sequence ID" value="XM_069368777.1"/>
</dbReference>
<feature type="region of interest" description="Disordered" evidence="1">
    <location>
        <begin position="1"/>
        <end position="177"/>
    </location>
</feature>
<gene>
    <name evidence="2" type="ORF">WHR41_00171</name>
</gene>
<dbReference type="AlphaFoldDB" id="A0AB34L3T7"/>
<accession>A0AB34L3T7</accession>
<dbReference type="EMBL" id="JAAQHG020000001">
    <property type="protein sequence ID" value="KAL1590912.1"/>
    <property type="molecule type" value="Genomic_DNA"/>
</dbReference>
<protein>
    <submittedName>
        <fullName evidence="2">Uncharacterized protein</fullName>
    </submittedName>
</protein>
<feature type="compositionally biased region" description="Gly residues" evidence="1">
    <location>
        <begin position="1"/>
        <end position="10"/>
    </location>
</feature>